<dbReference type="AlphaFoldDB" id="A0A0E0DYZ7"/>
<sequence length="62" mass="6500">MPLPPLPLHPFSFFPRILCVSPSSSPLQRRAGGILTGGRPRPPPLLARAAAGGKAGRRVFAS</sequence>
<keyword evidence="3" id="KW-1185">Reference proteome</keyword>
<evidence type="ECO:0000256" key="1">
    <source>
        <dbReference type="SAM" id="MobiDB-lite"/>
    </source>
</evidence>
<dbReference type="EnsemblPlants" id="OMERI06G08810.3">
    <property type="protein sequence ID" value="OMERI06G08810.3"/>
    <property type="gene ID" value="OMERI06G08810"/>
</dbReference>
<reference evidence="2" key="1">
    <citation type="submission" date="2015-04" db="UniProtKB">
        <authorList>
            <consortium name="EnsemblPlants"/>
        </authorList>
    </citation>
    <scope>IDENTIFICATION</scope>
</reference>
<organism evidence="2">
    <name type="scientific">Oryza meridionalis</name>
    <dbReference type="NCBI Taxonomy" id="40149"/>
    <lineage>
        <taxon>Eukaryota</taxon>
        <taxon>Viridiplantae</taxon>
        <taxon>Streptophyta</taxon>
        <taxon>Embryophyta</taxon>
        <taxon>Tracheophyta</taxon>
        <taxon>Spermatophyta</taxon>
        <taxon>Magnoliopsida</taxon>
        <taxon>Liliopsida</taxon>
        <taxon>Poales</taxon>
        <taxon>Poaceae</taxon>
        <taxon>BOP clade</taxon>
        <taxon>Oryzoideae</taxon>
        <taxon>Oryzeae</taxon>
        <taxon>Oryzinae</taxon>
        <taxon>Oryza</taxon>
    </lineage>
</organism>
<dbReference type="HOGENOM" id="CLU_2907968_0_0_1"/>
<name>A0A0E0DYZ7_9ORYZ</name>
<dbReference type="Proteomes" id="UP000008021">
    <property type="component" value="Chromosome 6"/>
</dbReference>
<evidence type="ECO:0000313" key="2">
    <source>
        <dbReference type="EnsemblPlants" id="OMERI06G08810.3"/>
    </source>
</evidence>
<accession>A0A0E0DYZ7</accession>
<feature type="region of interest" description="Disordered" evidence="1">
    <location>
        <begin position="29"/>
        <end position="62"/>
    </location>
</feature>
<protein>
    <submittedName>
        <fullName evidence="2">Uncharacterized protein</fullName>
    </submittedName>
</protein>
<evidence type="ECO:0000313" key="3">
    <source>
        <dbReference type="Proteomes" id="UP000008021"/>
    </source>
</evidence>
<reference evidence="2" key="2">
    <citation type="submission" date="2018-05" db="EMBL/GenBank/DDBJ databases">
        <title>OmerRS3 (Oryza meridionalis Reference Sequence Version 3).</title>
        <authorList>
            <person name="Zhang J."/>
            <person name="Kudrna D."/>
            <person name="Lee S."/>
            <person name="Talag J."/>
            <person name="Welchert J."/>
            <person name="Wing R.A."/>
        </authorList>
    </citation>
    <scope>NUCLEOTIDE SEQUENCE [LARGE SCALE GENOMIC DNA]</scope>
    <source>
        <strain evidence="2">cv. OR44</strain>
    </source>
</reference>
<proteinExistence type="predicted"/>
<dbReference type="Gramene" id="OMERI06G08810.3">
    <property type="protein sequence ID" value="OMERI06G08810.3"/>
    <property type="gene ID" value="OMERI06G08810"/>
</dbReference>